<feature type="compositionally biased region" description="Basic and acidic residues" evidence="1">
    <location>
        <begin position="32"/>
        <end position="41"/>
    </location>
</feature>
<evidence type="ECO:0000256" key="1">
    <source>
        <dbReference type="SAM" id="MobiDB-lite"/>
    </source>
</evidence>
<comment type="caution">
    <text evidence="2">The sequence shown here is derived from an EMBL/GenBank/DDBJ whole genome shotgun (WGS) entry which is preliminary data.</text>
</comment>
<feature type="region of interest" description="Disordered" evidence="1">
    <location>
        <begin position="19"/>
        <end position="44"/>
    </location>
</feature>
<dbReference type="RefSeq" id="WP_222935981.1">
    <property type="nucleotide sequence ID" value="NZ_JACSIT010000067.1"/>
</dbReference>
<reference evidence="2" key="1">
    <citation type="submission" date="2020-08" db="EMBL/GenBank/DDBJ databases">
        <title>Lewinella bacteria from marine environments.</title>
        <authorList>
            <person name="Zhong Y."/>
        </authorList>
    </citation>
    <scope>NUCLEOTIDE SEQUENCE</scope>
    <source>
        <strain evidence="2">KCTC 42187</strain>
    </source>
</reference>
<gene>
    <name evidence="2" type="ORF">H9S92_05030</name>
</gene>
<dbReference type="InterPro" id="IPR028994">
    <property type="entry name" value="Integrin_alpha_N"/>
</dbReference>
<accession>A0A923PG93</accession>
<dbReference type="SUPFAM" id="SSF69318">
    <property type="entry name" value="Integrin alpha N-terminal domain"/>
    <property type="match status" value="1"/>
</dbReference>
<evidence type="ECO:0000313" key="2">
    <source>
        <dbReference type="EMBL" id="MBC6993512.1"/>
    </source>
</evidence>
<sequence>MKSVFLLSLLLLFAPSCGREEKSAPPAPHQTAGDRPDRPTGDPDLAELVEGNCGSCHLRPDPAELPRGIWDSVVFPRMGYFVGIYPADVSRASLLGDAPAERMRLETANVFPPTPKIDPADWQRIKDYYLSSAPLRLPPTAFKAEETASGFRVRYPAVFLSPPSTSWVRILPEGGLAMADINKAQLLTFDRTLAAVGTVATGRGLTDLAENGPAAYGVTIGSFSPTEEGTGQLLHFTPRGQTVLADGLQRPTSLVLLENGLPGPPEIVVTEFGKWTGRVSRWTPGADGRYKATTLSPRSGALAVVADTAAQVPTVYVLFGQGKEEIIRYRFTAAGVEQERVLAFPAAYGSSSLQLVDWNGDAFPDILYTNGDNADYVAPVKPYHGIRIYTGDAAGHFSEAVFLPFPGAYGAAVADFNQDGRQDIAAISFFPDYTETSEAGAVLFEAQASGTFLARRLPGGDRGRFMVLDAGDFDGDGDADLVAGCLALEAVPDKNRMANWLRQGLPFVLWENLVR</sequence>
<dbReference type="PANTHER" id="PTHR46580">
    <property type="entry name" value="SENSOR KINASE-RELATED"/>
    <property type="match status" value="1"/>
</dbReference>
<dbReference type="Proteomes" id="UP000650081">
    <property type="component" value="Unassembled WGS sequence"/>
</dbReference>
<dbReference type="EMBL" id="JACSIT010000067">
    <property type="protein sequence ID" value="MBC6993512.1"/>
    <property type="molecule type" value="Genomic_DNA"/>
</dbReference>
<proteinExistence type="predicted"/>
<protein>
    <submittedName>
        <fullName evidence="2">VCBS repeat-containing protein</fullName>
    </submittedName>
</protein>
<keyword evidence="3" id="KW-1185">Reference proteome</keyword>
<dbReference type="PANTHER" id="PTHR46580:SF2">
    <property type="entry name" value="MAM DOMAIN-CONTAINING PROTEIN"/>
    <property type="match status" value="1"/>
</dbReference>
<organism evidence="2 3">
    <name type="scientific">Neolewinella lacunae</name>
    <dbReference type="NCBI Taxonomy" id="1517758"/>
    <lineage>
        <taxon>Bacteria</taxon>
        <taxon>Pseudomonadati</taxon>
        <taxon>Bacteroidota</taxon>
        <taxon>Saprospiria</taxon>
        <taxon>Saprospirales</taxon>
        <taxon>Lewinellaceae</taxon>
        <taxon>Neolewinella</taxon>
    </lineage>
</organism>
<dbReference type="Gene3D" id="2.130.10.130">
    <property type="entry name" value="Integrin alpha, N-terminal"/>
    <property type="match status" value="1"/>
</dbReference>
<dbReference type="AlphaFoldDB" id="A0A923PG93"/>
<name>A0A923PG93_9BACT</name>
<evidence type="ECO:0000313" key="3">
    <source>
        <dbReference type="Proteomes" id="UP000650081"/>
    </source>
</evidence>